<keyword evidence="3" id="KW-1185">Reference proteome</keyword>
<dbReference type="AlphaFoldDB" id="A0A0G4ELE2"/>
<proteinExistence type="predicted"/>
<dbReference type="VEuPathDB" id="CryptoDB:Vbra_5169"/>
<feature type="coiled-coil region" evidence="1">
    <location>
        <begin position="77"/>
        <end position="116"/>
    </location>
</feature>
<evidence type="ECO:0000313" key="2">
    <source>
        <dbReference type="EMBL" id="CEL98232.1"/>
    </source>
</evidence>
<accession>A0A0G4ELE2</accession>
<sequence>MSKGGEVGSAGVCRSSCGVATSSAGHCASEADMKALAIYMDEKLTPFVDDLILKLLRDQPDDPAYEAMLICKGCSSRAQIEGALAALEQQRVNEENARLKKENAQLKKRLAAVMDTVAANTHITDTVTQAKSEFIANIKSEDKLVNDSLAIHSNN</sequence>
<evidence type="ECO:0000256" key="1">
    <source>
        <dbReference type="SAM" id="Coils"/>
    </source>
</evidence>
<organism evidence="2 3">
    <name type="scientific">Vitrella brassicaformis (strain CCMP3155)</name>
    <dbReference type="NCBI Taxonomy" id="1169540"/>
    <lineage>
        <taxon>Eukaryota</taxon>
        <taxon>Sar</taxon>
        <taxon>Alveolata</taxon>
        <taxon>Colpodellida</taxon>
        <taxon>Vitrellaceae</taxon>
        <taxon>Vitrella</taxon>
    </lineage>
</organism>
<evidence type="ECO:0000313" key="3">
    <source>
        <dbReference type="Proteomes" id="UP000041254"/>
    </source>
</evidence>
<protein>
    <submittedName>
        <fullName evidence="2">Uncharacterized protein</fullName>
    </submittedName>
</protein>
<dbReference type="Proteomes" id="UP000041254">
    <property type="component" value="Unassembled WGS sequence"/>
</dbReference>
<gene>
    <name evidence="2" type="ORF">Vbra_5169</name>
</gene>
<keyword evidence="1" id="KW-0175">Coiled coil</keyword>
<dbReference type="InParanoid" id="A0A0G4ELE2"/>
<dbReference type="EMBL" id="CDMY01000266">
    <property type="protein sequence ID" value="CEL98232.1"/>
    <property type="molecule type" value="Genomic_DNA"/>
</dbReference>
<name>A0A0G4ELE2_VITBC</name>
<reference evidence="2 3" key="1">
    <citation type="submission" date="2014-11" db="EMBL/GenBank/DDBJ databases">
        <authorList>
            <person name="Zhu J."/>
            <person name="Qi W."/>
            <person name="Song R."/>
        </authorList>
    </citation>
    <scope>NUCLEOTIDE SEQUENCE [LARGE SCALE GENOMIC DNA]</scope>
</reference>